<dbReference type="OrthoDB" id="330204at2"/>
<evidence type="ECO:0000313" key="1">
    <source>
        <dbReference type="EMBL" id="RPE01213.1"/>
    </source>
</evidence>
<protein>
    <recommendedName>
        <fullName evidence="3">DUF2622 domain-containing protein</fullName>
    </recommendedName>
</protein>
<dbReference type="EMBL" id="RMVG01000006">
    <property type="protein sequence ID" value="RPE01213.1"/>
    <property type="molecule type" value="Genomic_DNA"/>
</dbReference>
<accession>A0A3N4NXT8</accession>
<sequence length="98" mass="11210">MPVYDISIELRGQVDAAGDYRRLREAMNNSGFRHSITDNDEKCYWLPRDVFTYQGSMSSQELMERVYDLLTDFVPAPGVMVTESVGRAWRGLRPMDGA</sequence>
<proteinExistence type="predicted"/>
<organism evidence="1 2">
    <name type="scientific">Candidatus Pantoea deserta</name>
    <dbReference type="NCBI Taxonomy" id="1869313"/>
    <lineage>
        <taxon>Bacteria</taxon>
        <taxon>Pseudomonadati</taxon>
        <taxon>Pseudomonadota</taxon>
        <taxon>Gammaproteobacteria</taxon>
        <taxon>Enterobacterales</taxon>
        <taxon>Erwiniaceae</taxon>
        <taxon>Pantoea</taxon>
    </lineage>
</organism>
<evidence type="ECO:0008006" key="3">
    <source>
        <dbReference type="Google" id="ProtNLM"/>
    </source>
</evidence>
<evidence type="ECO:0000313" key="2">
    <source>
        <dbReference type="Proteomes" id="UP000281332"/>
    </source>
</evidence>
<dbReference type="AlphaFoldDB" id="A0A3N4NXT8"/>
<comment type="caution">
    <text evidence="1">The sequence shown here is derived from an EMBL/GenBank/DDBJ whole genome shotgun (WGS) entry which is preliminary data.</text>
</comment>
<dbReference type="RefSeq" id="WP_123800822.1">
    <property type="nucleotide sequence ID" value="NZ_RMVG01000006.1"/>
</dbReference>
<reference evidence="1 2" key="1">
    <citation type="submission" date="2018-11" db="EMBL/GenBank/DDBJ databases">
        <title>Whole genome sequencing of Pantoea sp. RIT388.</title>
        <authorList>
            <person name="Gan H.M."/>
            <person name="Hudson A.O."/>
        </authorList>
    </citation>
    <scope>NUCLEOTIDE SEQUENCE [LARGE SCALE GENOMIC DNA]</scope>
    <source>
        <strain evidence="1 2">RIT388</strain>
    </source>
</reference>
<keyword evidence="2" id="KW-1185">Reference proteome</keyword>
<name>A0A3N4NXT8_9GAMM</name>
<dbReference type="Proteomes" id="UP000281332">
    <property type="component" value="Unassembled WGS sequence"/>
</dbReference>
<gene>
    <name evidence="1" type="ORF">BBB56_10090</name>
</gene>